<comment type="caution">
    <text evidence="1">The sequence shown here is derived from an EMBL/GenBank/DDBJ whole genome shotgun (WGS) entry which is preliminary data.</text>
</comment>
<evidence type="ECO:0000313" key="2">
    <source>
        <dbReference type="Proteomes" id="UP001589575"/>
    </source>
</evidence>
<dbReference type="Proteomes" id="UP001589575">
    <property type="component" value="Unassembled WGS sequence"/>
</dbReference>
<reference evidence="1 2" key="1">
    <citation type="submission" date="2024-09" db="EMBL/GenBank/DDBJ databases">
        <authorList>
            <person name="Sun Q."/>
            <person name="Mori K."/>
        </authorList>
    </citation>
    <scope>NUCLEOTIDE SEQUENCE [LARGE SCALE GENOMIC DNA]</scope>
    <source>
        <strain evidence="1 2">CCM 7609</strain>
    </source>
</reference>
<accession>A0ABV5G1V7</accession>
<evidence type="ECO:0000313" key="1">
    <source>
        <dbReference type="EMBL" id="MFB9072909.1"/>
    </source>
</evidence>
<gene>
    <name evidence="1" type="ORF">ACFFX0_17555</name>
</gene>
<proteinExistence type="predicted"/>
<dbReference type="EMBL" id="JBHMFI010000001">
    <property type="protein sequence ID" value="MFB9072909.1"/>
    <property type="molecule type" value="Genomic_DNA"/>
</dbReference>
<name>A0ABV5G1V7_9MICC</name>
<sequence length="113" mass="10927">MAAAEAAASGSAVLEGSAVVGDGAALEGWPGWEAPAGVELMLVLATAPDAVPEVETGMTVQPASSVAAAAPSATRATAAARAVKETGLPARAGRRGAGRSVTVGLSWWGAGYP</sequence>
<organism evidence="1 2">
    <name type="scientific">Citricoccus parietis</name>
    <dbReference type="NCBI Taxonomy" id="592307"/>
    <lineage>
        <taxon>Bacteria</taxon>
        <taxon>Bacillati</taxon>
        <taxon>Actinomycetota</taxon>
        <taxon>Actinomycetes</taxon>
        <taxon>Micrococcales</taxon>
        <taxon>Micrococcaceae</taxon>
        <taxon>Citricoccus</taxon>
    </lineage>
</organism>
<keyword evidence="2" id="KW-1185">Reference proteome</keyword>
<protein>
    <submittedName>
        <fullName evidence="1">Uncharacterized protein</fullName>
    </submittedName>
</protein>